<dbReference type="Pfam" id="PF01937">
    <property type="entry name" value="ARMT1-like_dom"/>
    <property type="match status" value="1"/>
</dbReference>
<dbReference type="EMBL" id="DRUB01000048">
    <property type="protein sequence ID" value="HHR95726.1"/>
    <property type="molecule type" value="Genomic_DNA"/>
</dbReference>
<evidence type="ECO:0000313" key="3">
    <source>
        <dbReference type="EMBL" id="HHR95726.1"/>
    </source>
</evidence>
<dbReference type="InterPro" id="IPR002791">
    <property type="entry name" value="ARMT1-like_metal-bd"/>
</dbReference>
<gene>
    <name evidence="3" type="ORF">ENL47_02630</name>
    <name evidence="2" type="ORF">ENM84_05340</name>
</gene>
<dbReference type="EMBL" id="DRZI01000226">
    <property type="protein sequence ID" value="HHP82073.1"/>
    <property type="molecule type" value="Genomic_DNA"/>
</dbReference>
<dbReference type="InterPro" id="IPR014444">
    <property type="entry name" value="PH1575-like"/>
</dbReference>
<accession>A0A7C5TK70</accession>
<dbReference type="AlphaFoldDB" id="A0A7C5TK70"/>
<organism evidence="2">
    <name type="scientific">Ignisphaera aggregans</name>
    <dbReference type="NCBI Taxonomy" id="334771"/>
    <lineage>
        <taxon>Archaea</taxon>
        <taxon>Thermoproteota</taxon>
        <taxon>Thermoprotei</taxon>
        <taxon>Desulfurococcales</taxon>
        <taxon>Desulfurococcaceae</taxon>
        <taxon>Ignisphaera</taxon>
    </lineage>
</organism>
<comment type="caution">
    <text evidence="2">The sequence shown here is derived from an EMBL/GenBank/DDBJ whole genome shotgun (WGS) entry which is preliminary data.</text>
</comment>
<dbReference type="SUPFAM" id="SSF111321">
    <property type="entry name" value="AF1104-like"/>
    <property type="match status" value="1"/>
</dbReference>
<evidence type="ECO:0000259" key="1">
    <source>
        <dbReference type="Pfam" id="PF01937"/>
    </source>
</evidence>
<evidence type="ECO:0000313" key="2">
    <source>
        <dbReference type="EMBL" id="HHP82073.1"/>
    </source>
</evidence>
<reference evidence="2" key="1">
    <citation type="journal article" date="2020" name="mSystems">
        <title>Genome- and Community-Level Interaction Insights into Carbon Utilization and Element Cycling Functions of Hydrothermarchaeota in Hydrothermal Sediment.</title>
        <authorList>
            <person name="Zhou Z."/>
            <person name="Liu Y."/>
            <person name="Xu W."/>
            <person name="Pan J."/>
            <person name="Luo Z.H."/>
            <person name="Li M."/>
        </authorList>
    </citation>
    <scope>NUCLEOTIDE SEQUENCE [LARGE SCALE GENOMIC DNA]</scope>
    <source>
        <strain evidence="3">SpSt-1</strain>
        <strain evidence="2">SpSt-1121</strain>
    </source>
</reference>
<proteinExistence type="predicted"/>
<dbReference type="InterPro" id="IPR036075">
    <property type="entry name" value="ARMT-1-like_metal-bd_sf"/>
</dbReference>
<protein>
    <submittedName>
        <fullName evidence="2">DUF89 family protein</fullName>
    </submittedName>
</protein>
<dbReference type="Gene3D" id="1.10.285.20">
    <property type="entry name" value="Uncharacterised protein PF01937, DUF89, domain 2"/>
    <property type="match status" value="1"/>
</dbReference>
<dbReference type="PIRSF" id="PIRSF006593">
    <property type="entry name" value="UCP006593"/>
    <property type="match status" value="1"/>
</dbReference>
<feature type="domain" description="Damage-control phosphatase ARMT1-like metal-binding" evidence="1">
    <location>
        <begin position="23"/>
        <end position="310"/>
    </location>
</feature>
<dbReference type="Gene3D" id="3.40.50.10880">
    <property type="entry name" value="Uncharacterised protein PF01937, DUF89, domain 3"/>
    <property type="match status" value="1"/>
</dbReference>
<name>A0A7C5TK70_9CREN</name>
<sequence length="322" mass="36419">MFYTSLLHITAILLVINTLRLYAECIPCQIQVRYRDISMLINDESKRIEAMKRIVEELNSLLSSCGNRESSICIPTYIATELFRVVKRVSGIEDPYLKLKMEVNRKALNIYREAKEIISRLGRFRDRLLMAIKFSLIGNMLDTGVIDYNPPNIEDLLKKATELNVYGDIYKALELIEDSKNIAMILDNAGEAVLDKLVGEVLKNEDKNVVAIVKGGAFQNDISINDASYAELEKSFTKVVDTGLDASSIFFDYVRKEVLDVIEESDIIISKGMANYEYLTEVEDLIKRPIIYMLVAKCWPVSIHSGVPLGKPAIVIHNVVKT</sequence>